<dbReference type="Pfam" id="PF18086">
    <property type="entry name" value="PPIP5K2_N"/>
    <property type="match status" value="1"/>
</dbReference>
<dbReference type="CDD" id="cd07061">
    <property type="entry name" value="HP_HAP_like"/>
    <property type="match status" value="1"/>
</dbReference>
<evidence type="ECO:0000256" key="10">
    <source>
        <dbReference type="ARBA" id="ARBA00034629"/>
    </source>
</evidence>
<dbReference type="AlphaFoldDB" id="A0AAX4P9F5"/>
<keyword evidence="8 11" id="KW-0067">ATP-binding</keyword>
<comment type="catalytic activity">
    <reaction evidence="9">
        <text>5-diphospho-1D-myo-inositol 1,2,3,4,6-pentakisphosphate + ATP + H(+) = 1,5-bis(diphospho)-1D-myo-inositol 2,3,4,6-tetrakisphosphate + ADP</text>
        <dbReference type="Rhea" id="RHEA:10276"/>
        <dbReference type="ChEBI" id="CHEBI:15378"/>
        <dbReference type="ChEBI" id="CHEBI:30616"/>
        <dbReference type="ChEBI" id="CHEBI:58628"/>
        <dbReference type="ChEBI" id="CHEBI:77983"/>
        <dbReference type="ChEBI" id="CHEBI:456216"/>
        <dbReference type="EC" id="2.7.4.24"/>
    </reaction>
    <physiologicalReaction direction="left-to-right" evidence="9">
        <dbReference type="Rhea" id="RHEA:10277"/>
    </physiologicalReaction>
</comment>
<dbReference type="InterPro" id="IPR000560">
    <property type="entry name" value="His_Pase_clade-2"/>
</dbReference>
<dbReference type="Pfam" id="PF00328">
    <property type="entry name" value="His_Phos_2"/>
    <property type="match status" value="1"/>
</dbReference>
<dbReference type="GO" id="GO:0005829">
    <property type="term" value="C:cytosol"/>
    <property type="evidence" value="ECO:0007669"/>
    <property type="project" value="UniProtKB-SubCell"/>
</dbReference>
<dbReference type="FunFam" id="3.30.470.20:FF:000036">
    <property type="entry name" value="Inositol hexakisphosphate and diphosphoinositol-pentakisphosphate kinase"/>
    <property type="match status" value="1"/>
</dbReference>
<evidence type="ECO:0000259" key="14">
    <source>
        <dbReference type="Pfam" id="PF18086"/>
    </source>
</evidence>
<keyword evidence="4" id="KW-0597">Phosphoprotein</keyword>
<evidence type="ECO:0000313" key="16">
    <source>
        <dbReference type="Proteomes" id="UP001472866"/>
    </source>
</evidence>
<dbReference type="InterPro" id="IPR013651">
    <property type="entry name" value="ATP-grasp_RimK-type"/>
</dbReference>
<evidence type="ECO:0000256" key="8">
    <source>
        <dbReference type="ARBA" id="ARBA00022840"/>
    </source>
</evidence>
<dbReference type="EMBL" id="CP151506">
    <property type="protein sequence ID" value="WZN62642.1"/>
    <property type="molecule type" value="Genomic_DNA"/>
</dbReference>
<name>A0AAX4P9F5_9CHLO</name>
<protein>
    <recommendedName>
        <fullName evidence="11">Inositol hexakisphosphate and diphosphoinositol-pentakisphosphate kinase</fullName>
        <ecNumber evidence="11">2.7.4.24</ecNumber>
    </recommendedName>
</protein>
<dbReference type="GO" id="GO:0033857">
    <property type="term" value="F:5-diphosphoinositol pentakisphosphate 1-kinase activity"/>
    <property type="evidence" value="ECO:0007669"/>
    <property type="project" value="TreeGrafter"/>
</dbReference>
<dbReference type="GO" id="GO:0006020">
    <property type="term" value="P:inositol metabolic process"/>
    <property type="evidence" value="ECO:0007669"/>
    <property type="project" value="TreeGrafter"/>
</dbReference>
<dbReference type="SUPFAM" id="SSF53254">
    <property type="entry name" value="Phosphoglycerate mutase-like"/>
    <property type="match status" value="1"/>
</dbReference>
<keyword evidence="6 11" id="KW-0547">Nucleotide-binding</keyword>
<evidence type="ECO:0000256" key="11">
    <source>
        <dbReference type="RuleBase" id="RU365032"/>
    </source>
</evidence>
<organism evidence="15 16">
    <name type="scientific">Chloropicon roscoffensis</name>
    <dbReference type="NCBI Taxonomy" id="1461544"/>
    <lineage>
        <taxon>Eukaryota</taxon>
        <taxon>Viridiplantae</taxon>
        <taxon>Chlorophyta</taxon>
        <taxon>Chloropicophyceae</taxon>
        <taxon>Chloropicales</taxon>
        <taxon>Chloropicaceae</taxon>
        <taxon>Chloropicon</taxon>
    </lineage>
</organism>
<proteinExistence type="inferred from homology"/>
<evidence type="ECO:0000256" key="1">
    <source>
        <dbReference type="ARBA" id="ARBA00004514"/>
    </source>
</evidence>
<dbReference type="InterPro" id="IPR040557">
    <property type="entry name" value="VIP1_N"/>
</dbReference>
<dbReference type="PROSITE" id="PS00616">
    <property type="entry name" value="HIS_ACID_PHOSPHAT_1"/>
    <property type="match status" value="1"/>
</dbReference>
<dbReference type="Pfam" id="PF08443">
    <property type="entry name" value="RimK"/>
    <property type="match status" value="1"/>
</dbReference>
<sequence length="1071" mass="120159">MSFSLGERKFSMGEASGEAAASFSTIRVGVCTMNKKSRSKPMVAILTRLNLFADFDILTFGDDLILNKPVEEWPQVDCLISFFSTGFPLHKAEAYVDLMKRKNPKNFLCLNDVKLQRVLKDRRLFYRIMADELIPVTKFVQVTRTAKVRVLDNGEEEVTWEDPEGFVETEDSITMDGTTITKPFVEKPIDGEDHNVWIYYPITAGDGGVKKLFRKRDNKSSEFYPDHPGNVRRNGSFLYERFMQTGGTDVKVYTVGSHYAHAEARKSPVVDGFVDRFPDGKEIRYPVLLTLAEKEIAKKVNEAFGQFVCGFDLLRSEGKSYVCDVNGWSFVKNSEKYYADAADIMRQHILNHLQPHKTSSGRDIQPLQAHPDASGTRGSSQRSASVEISGGKGALRQGASNTSGEDAHGSPNYFSLMDSTKLPSMLMRERNSSYEDLTSSEAWHKSRHELRAIIAVIRHGDRTPKQKMKVKVTQEPLLKLMKRCGGGCFNGKLKQAKLKKPDDLQELLDTIRSILKASGESHDVFDHGTSVDGASDDEEKEFLHKMKLAKTVLERGGKFTGINRKVQLKPLKVKICEDSGYAEVVEALMIIKHGGILTSCGKRQSEELGSKFRKQMYPQGKDGEGDGLLRLHSTYRHDLKIYSSDEGRVQVSAAAFAKGLLDLEGNSLVPIMASLVNKDQQILDAFGKGVDEAMQEVKIKLQCAITGGLGKLILPKFASEPTENTVTLSQSPMRGKKVVVDINDTPNVMVPKNSIQILEDINTSMREFCDLLTEALNFSGDPEDQEGESQDALDYERWRAHHLSFCKRGRYNISEISDIYDSCKYDLINGKMESNERGLDLLKKIYGLTKSMAEVVVPNEYGITEEERLNIGSRICSELLKKLGRDFSAMRQQSQLEIQQFLEEEERERKENSDGSEEEEGGGGGTHRLAAEFAEDIKTPERHVRTRIYFTSESHIHALHNVLAKDVLNLNDAEEAKEFDYLSSIVFRVFENPEESLNSPMRWTVDILFSPGCVGEPWKGCLPAKDVKCITRTTLEELEKVITANKGADLERRSSIKKMLALGDSPRTVGL</sequence>
<feature type="compositionally biased region" description="Polar residues" evidence="12">
    <location>
        <begin position="376"/>
        <end position="386"/>
    </location>
</feature>
<dbReference type="InterPro" id="IPR029033">
    <property type="entry name" value="His_PPase_superfam"/>
</dbReference>
<comment type="function">
    <text evidence="11">Bifunctional inositol kinase that acts in concert with the IP6K kinases to synthesize the diphosphate group-containing inositol pyrophosphates diphosphoinositol pentakisphosphate, PP-InsP5, and bis-diphosphoinositol tetrakisphosphate, (PP)2-InsP4. PP-InsP5 and (PP)2-InsP4, also respectively called InsP7 and InsP8, may regulate a variety of cellular processes, including apoptosis, vesicle trafficking, cytoskeletal dynamics, and exocytosis. Phosphorylates inositol hexakisphosphate (InsP6).</text>
</comment>
<dbReference type="PANTHER" id="PTHR12750">
    <property type="entry name" value="DIPHOSPHOINOSITOL PENTAKISPHOSPHATE KINASE"/>
    <property type="match status" value="1"/>
</dbReference>
<dbReference type="InterPro" id="IPR037446">
    <property type="entry name" value="His_Pase_VIP1"/>
</dbReference>
<evidence type="ECO:0000256" key="12">
    <source>
        <dbReference type="SAM" id="MobiDB-lite"/>
    </source>
</evidence>
<keyword evidence="5 11" id="KW-0808">Transferase</keyword>
<dbReference type="SUPFAM" id="SSF56059">
    <property type="entry name" value="Glutathione synthetase ATP-binding domain-like"/>
    <property type="match status" value="1"/>
</dbReference>
<evidence type="ECO:0000256" key="3">
    <source>
        <dbReference type="ARBA" id="ARBA00022490"/>
    </source>
</evidence>
<dbReference type="PANTHER" id="PTHR12750:SF9">
    <property type="entry name" value="INOSITOL HEXAKISPHOSPHATE AND DIPHOSPHOINOSITOL-PENTAKISPHOSPHATE KINASE"/>
    <property type="match status" value="1"/>
</dbReference>
<feature type="region of interest" description="Disordered" evidence="12">
    <location>
        <begin position="356"/>
        <end position="414"/>
    </location>
</feature>
<accession>A0AAX4P9F5</accession>
<evidence type="ECO:0000259" key="13">
    <source>
        <dbReference type="Pfam" id="PF08443"/>
    </source>
</evidence>
<feature type="domain" description="ATP-grasp fold RimK-type" evidence="13">
    <location>
        <begin position="288"/>
        <end position="339"/>
    </location>
</feature>
<keyword evidence="7 11" id="KW-0418">Kinase</keyword>
<keyword evidence="3 11" id="KW-0963">Cytoplasm</keyword>
<comment type="similarity">
    <text evidence="2 11">Belongs to the histidine acid phosphatase family. VIP1 subfamily.</text>
</comment>
<dbReference type="InterPro" id="IPR033379">
    <property type="entry name" value="Acid_Pase_AS"/>
</dbReference>
<feature type="domain" description="VIP1 N-terminal" evidence="14">
    <location>
        <begin position="26"/>
        <end position="121"/>
    </location>
</feature>
<dbReference type="GO" id="GO:0032958">
    <property type="term" value="P:inositol phosphate biosynthetic process"/>
    <property type="evidence" value="ECO:0007669"/>
    <property type="project" value="TreeGrafter"/>
</dbReference>
<keyword evidence="16" id="KW-1185">Reference proteome</keyword>
<dbReference type="GO" id="GO:0005524">
    <property type="term" value="F:ATP binding"/>
    <property type="evidence" value="ECO:0007669"/>
    <property type="project" value="UniProtKB-KW"/>
</dbReference>
<comment type="catalytic activity">
    <reaction evidence="10">
        <text>1D-myo-inositol hexakisphosphate + ATP = 1-diphospho-1D-myo-inositol 2,3,4,5,6-pentakisphosphate + ADP</text>
        <dbReference type="Rhea" id="RHEA:37459"/>
        <dbReference type="ChEBI" id="CHEBI:30616"/>
        <dbReference type="ChEBI" id="CHEBI:58130"/>
        <dbReference type="ChEBI" id="CHEBI:74946"/>
        <dbReference type="ChEBI" id="CHEBI:456216"/>
        <dbReference type="EC" id="2.7.4.24"/>
    </reaction>
    <physiologicalReaction direction="left-to-right" evidence="10">
        <dbReference type="Rhea" id="RHEA:37460"/>
    </physiologicalReaction>
</comment>
<dbReference type="Gene3D" id="3.30.470.20">
    <property type="entry name" value="ATP-grasp fold, B domain"/>
    <property type="match status" value="1"/>
</dbReference>
<evidence type="ECO:0000313" key="15">
    <source>
        <dbReference type="EMBL" id="WZN62642.1"/>
    </source>
</evidence>
<evidence type="ECO:0000256" key="2">
    <source>
        <dbReference type="ARBA" id="ARBA00005609"/>
    </source>
</evidence>
<evidence type="ECO:0000256" key="7">
    <source>
        <dbReference type="ARBA" id="ARBA00022777"/>
    </source>
</evidence>
<dbReference type="GO" id="GO:0000828">
    <property type="term" value="F:inositol hexakisphosphate kinase activity"/>
    <property type="evidence" value="ECO:0007669"/>
    <property type="project" value="UniProtKB-ARBA"/>
</dbReference>
<dbReference type="Proteomes" id="UP001472866">
    <property type="component" value="Chromosome 06"/>
</dbReference>
<dbReference type="EC" id="2.7.4.24" evidence="11"/>
<evidence type="ECO:0000256" key="4">
    <source>
        <dbReference type="ARBA" id="ARBA00022553"/>
    </source>
</evidence>
<evidence type="ECO:0000256" key="6">
    <source>
        <dbReference type="ARBA" id="ARBA00022741"/>
    </source>
</evidence>
<gene>
    <name evidence="15" type="ORF">HKI87_06g41830</name>
</gene>
<dbReference type="Gene3D" id="3.40.50.1240">
    <property type="entry name" value="Phosphoglycerate mutase-like"/>
    <property type="match status" value="1"/>
</dbReference>
<comment type="subcellular location">
    <subcellularLocation>
        <location evidence="1 11">Cytoplasm</location>
        <location evidence="1 11">Cytosol</location>
    </subcellularLocation>
</comment>
<evidence type="ECO:0000256" key="9">
    <source>
        <dbReference type="ARBA" id="ARBA00033696"/>
    </source>
</evidence>
<evidence type="ECO:0000256" key="5">
    <source>
        <dbReference type="ARBA" id="ARBA00022679"/>
    </source>
</evidence>
<dbReference type="Gene3D" id="3.40.50.11950">
    <property type="match status" value="1"/>
</dbReference>
<feature type="region of interest" description="Disordered" evidence="12">
    <location>
        <begin position="904"/>
        <end position="926"/>
    </location>
</feature>
<reference evidence="15 16" key="1">
    <citation type="submission" date="2024-03" db="EMBL/GenBank/DDBJ databases">
        <title>Complete genome sequence of the green alga Chloropicon roscoffensis RCC1871.</title>
        <authorList>
            <person name="Lemieux C."/>
            <person name="Pombert J.-F."/>
            <person name="Otis C."/>
            <person name="Turmel M."/>
        </authorList>
    </citation>
    <scope>NUCLEOTIDE SEQUENCE [LARGE SCALE GENOMIC DNA]</scope>
    <source>
        <strain evidence="15 16">RCC1871</strain>
    </source>
</reference>